<evidence type="ECO:0000259" key="7">
    <source>
        <dbReference type="PROSITE" id="PS50076"/>
    </source>
</evidence>
<keyword evidence="3" id="KW-0862">Zinc</keyword>
<dbReference type="InterPro" id="IPR001623">
    <property type="entry name" value="DnaJ_domain"/>
</dbReference>
<dbReference type="InterPro" id="IPR013087">
    <property type="entry name" value="Znf_C2H2_type"/>
</dbReference>
<evidence type="ECO:0000256" key="2">
    <source>
        <dbReference type="ARBA" id="ARBA00022771"/>
    </source>
</evidence>
<evidence type="ECO:0000313" key="9">
    <source>
        <dbReference type="EMBL" id="TFJ86045.1"/>
    </source>
</evidence>
<name>A0A4D9D993_9STRA</name>
<organism evidence="9 10">
    <name type="scientific">Nannochloropsis salina CCMP1776</name>
    <dbReference type="NCBI Taxonomy" id="1027361"/>
    <lineage>
        <taxon>Eukaryota</taxon>
        <taxon>Sar</taxon>
        <taxon>Stramenopiles</taxon>
        <taxon>Ochrophyta</taxon>
        <taxon>Eustigmatophyceae</taxon>
        <taxon>Eustigmatales</taxon>
        <taxon>Monodopsidaceae</taxon>
        <taxon>Microchloropsis</taxon>
        <taxon>Microchloropsis salina</taxon>
    </lineage>
</organism>
<dbReference type="Gene3D" id="1.10.287.110">
    <property type="entry name" value="DnaJ domain"/>
    <property type="match status" value="1"/>
</dbReference>
<evidence type="ECO:0000259" key="8">
    <source>
        <dbReference type="PROSITE" id="PS50157"/>
    </source>
</evidence>
<dbReference type="CDD" id="cd06257">
    <property type="entry name" value="DnaJ"/>
    <property type="match status" value="1"/>
</dbReference>
<feature type="compositionally biased region" description="Acidic residues" evidence="6">
    <location>
        <begin position="333"/>
        <end position="343"/>
    </location>
</feature>
<dbReference type="PROSITE" id="PS50157">
    <property type="entry name" value="ZINC_FINGER_C2H2_2"/>
    <property type="match status" value="1"/>
</dbReference>
<keyword evidence="5" id="KW-0175">Coiled coil</keyword>
<reference evidence="9 10" key="1">
    <citation type="submission" date="2019-01" db="EMBL/GenBank/DDBJ databases">
        <title>Nuclear Genome Assembly of the Microalgal Biofuel strain Nannochloropsis salina CCMP1776.</title>
        <authorList>
            <person name="Hovde B."/>
        </authorList>
    </citation>
    <scope>NUCLEOTIDE SEQUENCE [LARGE SCALE GENOMIC DNA]</scope>
    <source>
        <strain evidence="9 10">CCMP1776</strain>
    </source>
</reference>
<feature type="region of interest" description="Disordered" evidence="6">
    <location>
        <begin position="104"/>
        <end position="128"/>
    </location>
</feature>
<evidence type="ECO:0000256" key="4">
    <source>
        <dbReference type="PROSITE-ProRule" id="PRU00042"/>
    </source>
</evidence>
<feature type="compositionally biased region" description="Basic and acidic residues" evidence="6">
    <location>
        <begin position="313"/>
        <end position="324"/>
    </location>
</feature>
<dbReference type="InterPro" id="IPR022755">
    <property type="entry name" value="Znf_C2H2_jaz"/>
</dbReference>
<sequence>MAANGKECYYSVLGLERPSLCEMPASLSSLTYCITLERSNPNRTASETDVKVAYRKLALKHHPDKNVGNEAATAIFQLIQEAHAVLSDARERSWYDSHRDEILRGEDEEEEDEPRGGRPRSGKGGKKRGSRYVVNVWPFFSASAFNGYGDRDEGFYAVYRRVFERVDAREREGAVATAQYPPSPGFGGPKTVWADVAAFYGYWGDFVSRLSFGWEDEYREQDAPSRQVRRAMEKENRKSREAGRKEYQEAVRALVEFVKRRDKRVMQRQVQGKREEAARIQAEAEEAKVKAEKFRREREIWLQEQTRLWEEEEVRRVEEGEEGRSASVRLADEESSGESEEEQAGAGGGRESRRWKPRKGKKKGGRKDVVYECVVCAKTFKSEKQLNNHKQSRAHRKMVETLQAEFGDLEGLEEEEEMEGEMEEGEGGRGWGRRREGQRAGPTREWRETGPGERGGGDPTWGRKRKTRTGLLMRELRLPSTLPM</sequence>
<comment type="caution">
    <text evidence="9">The sequence shown here is derived from an EMBL/GenBank/DDBJ whole genome shotgun (WGS) entry which is preliminary data.</text>
</comment>
<dbReference type="Gene3D" id="3.30.160.60">
    <property type="entry name" value="Classic Zinc Finger"/>
    <property type="match status" value="1"/>
</dbReference>
<evidence type="ECO:0000256" key="6">
    <source>
        <dbReference type="SAM" id="MobiDB-lite"/>
    </source>
</evidence>
<keyword evidence="2 4" id="KW-0863">Zinc-finger</keyword>
<evidence type="ECO:0000313" key="10">
    <source>
        <dbReference type="Proteomes" id="UP000355283"/>
    </source>
</evidence>
<accession>A0A4D9D993</accession>
<dbReference type="GO" id="GO:0005737">
    <property type="term" value="C:cytoplasm"/>
    <property type="evidence" value="ECO:0007669"/>
    <property type="project" value="TreeGrafter"/>
</dbReference>
<feature type="domain" description="J" evidence="7">
    <location>
        <begin position="8"/>
        <end position="99"/>
    </location>
</feature>
<dbReference type="AlphaFoldDB" id="A0A4D9D993"/>
<feature type="domain" description="C2H2-type" evidence="8">
    <location>
        <begin position="371"/>
        <end position="395"/>
    </location>
</feature>
<proteinExistence type="predicted"/>
<dbReference type="PANTHER" id="PTHR44029">
    <property type="entry name" value="DNAJ HOMOLOG SUBFAMILY C MEMBER 21"/>
    <property type="match status" value="1"/>
</dbReference>
<dbReference type="Pfam" id="PF21884">
    <property type="entry name" value="ZUO1-like_ZHD"/>
    <property type="match status" value="1"/>
</dbReference>
<dbReference type="PANTHER" id="PTHR44029:SF1">
    <property type="entry name" value="DNAJ HOMOLOG SUBFAMILY C MEMBER 21"/>
    <property type="match status" value="1"/>
</dbReference>
<evidence type="ECO:0008006" key="11">
    <source>
        <dbReference type="Google" id="ProtNLM"/>
    </source>
</evidence>
<dbReference type="EMBL" id="SDOX01000010">
    <property type="protein sequence ID" value="TFJ86045.1"/>
    <property type="molecule type" value="Genomic_DNA"/>
</dbReference>
<keyword evidence="10" id="KW-1185">Reference proteome</keyword>
<dbReference type="SUPFAM" id="SSF57667">
    <property type="entry name" value="beta-beta-alpha zinc fingers"/>
    <property type="match status" value="1"/>
</dbReference>
<evidence type="ECO:0000256" key="1">
    <source>
        <dbReference type="ARBA" id="ARBA00022723"/>
    </source>
</evidence>
<dbReference type="Proteomes" id="UP000355283">
    <property type="component" value="Unassembled WGS sequence"/>
</dbReference>
<dbReference type="Pfam" id="PF12171">
    <property type="entry name" value="zf-C2H2_jaz"/>
    <property type="match status" value="1"/>
</dbReference>
<dbReference type="SUPFAM" id="SSF46565">
    <property type="entry name" value="Chaperone J-domain"/>
    <property type="match status" value="1"/>
</dbReference>
<dbReference type="PROSITE" id="PS00636">
    <property type="entry name" value="DNAJ_1"/>
    <property type="match status" value="1"/>
</dbReference>
<dbReference type="PRINTS" id="PR00625">
    <property type="entry name" value="JDOMAIN"/>
</dbReference>
<dbReference type="SMART" id="SM00271">
    <property type="entry name" value="DnaJ"/>
    <property type="match status" value="1"/>
</dbReference>
<dbReference type="InterPro" id="IPR018253">
    <property type="entry name" value="DnaJ_domain_CS"/>
</dbReference>
<dbReference type="InterPro" id="IPR054076">
    <property type="entry name" value="ZUO1-like_ZHD"/>
</dbReference>
<dbReference type="InterPro" id="IPR036236">
    <property type="entry name" value="Znf_C2H2_sf"/>
</dbReference>
<feature type="coiled-coil region" evidence="5">
    <location>
        <begin position="263"/>
        <end position="304"/>
    </location>
</feature>
<feature type="region of interest" description="Disordered" evidence="6">
    <location>
        <begin position="411"/>
        <end position="470"/>
    </location>
</feature>
<feature type="region of interest" description="Disordered" evidence="6">
    <location>
        <begin position="313"/>
        <end position="366"/>
    </location>
</feature>
<feature type="compositionally biased region" description="Acidic residues" evidence="6">
    <location>
        <begin position="411"/>
        <end position="425"/>
    </location>
</feature>
<gene>
    <name evidence="9" type="ORF">NSK_002865</name>
</gene>
<dbReference type="PROSITE" id="PS00028">
    <property type="entry name" value="ZINC_FINGER_C2H2_1"/>
    <property type="match status" value="1"/>
</dbReference>
<evidence type="ECO:0000256" key="3">
    <source>
        <dbReference type="ARBA" id="ARBA00022833"/>
    </source>
</evidence>
<feature type="compositionally biased region" description="Basic and acidic residues" evidence="6">
    <location>
        <begin position="433"/>
        <end position="451"/>
    </location>
</feature>
<feature type="compositionally biased region" description="Basic residues" evidence="6">
    <location>
        <begin position="353"/>
        <end position="365"/>
    </location>
</feature>
<keyword evidence="1" id="KW-0479">Metal-binding</keyword>
<dbReference type="Pfam" id="PF00226">
    <property type="entry name" value="DnaJ"/>
    <property type="match status" value="1"/>
</dbReference>
<feature type="compositionally biased region" description="Basic residues" evidence="6">
    <location>
        <begin position="117"/>
        <end position="128"/>
    </location>
</feature>
<protein>
    <recommendedName>
        <fullName evidence="11">J domain-containing protein</fullName>
    </recommendedName>
</protein>
<dbReference type="InterPro" id="IPR036869">
    <property type="entry name" value="J_dom_sf"/>
</dbReference>
<evidence type="ECO:0000256" key="5">
    <source>
        <dbReference type="SAM" id="Coils"/>
    </source>
</evidence>
<dbReference type="PROSITE" id="PS50076">
    <property type="entry name" value="DNAJ_2"/>
    <property type="match status" value="1"/>
</dbReference>
<dbReference type="GO" id="GO:0008270">
    <property type="term" value="F:zinc ion binding"/>
    <property type="evidence" value="ECO:0007669"/>
    <property type="project" value="UniProtKB-KW"/>
</dbReference>
<dbReference type="InterPro" id="IPR051964">
    <property type="entry name" value="Chaperone_stress_response"/>
</dbReference>
<dbReference type="OrthoDB" id="10250354at2759"/>